<feature type="domain" description="DUF6879" evidence="1">
    <location>
        <begin position="8"/>
        <end position="171"/>
    </location>
</feature>
<protein>
    <recommendedName>
        <fullName evidence="1">DUF6879 domain-containing protein</fullName>
    </recommendedName>
</protein>
<dbReference type="InterPro" id="IPR049244">
    <property type="entry name" value="DUF6879"/>
</dbReference>
<accession>A0A147KKC1</accession>
<evidence type="ECO:0000313" key="2">
    <source>
        <dbReference type="EMBL" id="KUP97689.1"/>
    </source>
</evidence>
<dbReference type="STRING" id="665004.AC529_05500"/>
<dbReference type="OrthoDB" id="3821358at2"/>
<gene>
    <name evidence="2" type="ORF">AC529_05500</name>
</gene>
<dbReference type="PATRIC" id="fig|665004.4.peg.1545"/>
<dbReference type="EMBL" id="LGEM01000021">
    <property type="protein sequence ID" value="KUP97689.1"/>
    <property type="molecule type" value="Genomic_DNA"/>
</dbReference>
<comment type="caution">
    <text evidence="2">The sequence shown here is derived from an EMBL/GenBank/DDBJ whole genome shotgun (WGS) entry which is preliminary data.</text>
</comment>
<proteinExistence type="predicted"/>
<dbReference type="Pfam" id="PF21806">
    <property type="entry name" value="DUF6879"/>
    <property type="match status" value="1"/>
</dbReference>
<name>A0A147KKC1_THECS</name>
<dbReference type="RefSeq" id="WP_068754897.1">
    <property type="nucleotide sequence ID" value="NZ_KQ950181.1"/>
</dbReference>
<dbReference type="Proteomes" id="UP000074382">
    <property type="component" value="Unassembled WGS sequence"/>
</dbReference>
<organism evidence="2 3">
    <name type="scientific">Thermobifida cellulosilytica TB100</name>
    <dbReference type="NCBI Taxonomy" id="665004"/>
    <lineage>
        <taxon>Bacteria</taxon>
        <taxon>Bacillati</taxon>
        <taxon>Actinomycetota</taxon>
        <taxon>Actinomycetes</taxon>
        <taxon>Streptosporangiales</taxon>
        <taxon>Nocardiopsidaceae</taxon>
        <taxon>Thermobifida</taxon>
    </lineage>
</organism>
<keyword evidence="3" id="KW-1185">Reference proteome</keyword>
<sequence length="175" mass="20657">MREYLNDDDFTALFRSYRYTAWRLETRRYYGNVGEDKQFQEWLAGKDPGVEWLRPWLGMVREELAKGKRMERVRIVDNPPSDYLRWELWATPYNLAVGEDIRYLSRDHPIVAELPDEDFWIFDSRTLARFEFDGDDVAGIWLDDTPEAVVTALAARDAAWHHALTYTDYLAARVG</sequence>
<dbReference type="AlphaFoldDB" id="A0A147KKC1"/>
<evidence type="ECO:0000313" key="3">
    <source>
        <dbReference type="Proteomes" id="UP000074382"/>
    </source>
</evidence>
<evidence type="ECO:0000259" key="1">
    <source>
        <dbReference type="Pfam" id="PF21806"/>
    </source>
</evidence>
<reference evidence="3" key="1">
    <citation type="journal article" date="2017" name="Acta Aliment.">
        <title>Plant polysaccharide degrading enzyme system of Thermpbifida cellulosilytica TB100 revealed by de novo genome project data.</title>
        <authorList>
            <person name="Toth A."/>
            <person name="Baka E."/>
            <person name="Luzics S."/>
            <person name="Bata-Vidacs I."/>
            <person name="Nagy I."/>
            <person name="Balint B."/>
            <person name="Herceg R."/>
            <person name="Olasz F."/>
            <person name="Wilk T."/>
            <person name="Nagy T."/>
            <person name="Kriszt B."/>
            <person name="Nagy I."/>
            <person name="Kukolya J."/>
        </authorList>
    </citation>
    <scope>NUCLEOTIDE SEQUENCE [LARGE SCALE GENOMIC DNA]</scope>
    <source>
        <strain evidence="3">TB100</strain>
    </source>
</reference>